<dbReference type="EMBL" id="CM042034">
    <property type="protein sequence ID" value="KAI3761262.1"/>
    <property type="molecule type" value="Genomic_DNA"/>
</dbReference>
<dbReference type="Proteomes" id="UP001056120">
    <property type="component" value="Linkage Group LG17"/>
</dbReference>
<name>A0ACB9ES45_9ASTR</name>
<gene>
    <name evidence="1" type="ORF">L1987_51674</name>
</gene>
<accession>A0ACB9ES45</accession>
<evidence type="ECO:0000313" key="2">
    <source>
        <dbReference type="Proteomes" id="UP001056120"/>
    </source>
</evidence>
<proteinExistence type="predicted"/>
<sequence length="85" mass="9630">MGGVDRSLSDVSDIGLWALDGMSKVDFPKIPQIRRRHRFSEFHSNPKSTSLTNFRSLQSKDSVAQFSKLFRLQLLPPPLKGFPIT</sequence>
<comment type="caution">
    <text evidence="1">The sequence shown here is derived from an EMBL/GenBank/DDBJ whole genome shotgun (WGS) entry which is preliminary data.</text>
</comment>
<reference evidence="1 2" key="2">
    <citation type="journal article" date="2022" name="Mol. Ecol. Resour.">
        <title>The genomes of chicory, endive, great burdock and yacon provide insights into Asteraceae paleo-polyploidization history and plant inulin production.</title>
        <authorList>
            <person name="Fan W."/>
            <person name="Wang S."/>
            <person name="Wang H."/>
            <person name="Wang A."/>
            <person name="Jiang F."/>
            <person name="Liu H."/>
            <person name="Zhao H."/>
            <person name="Xu D."/>
            <person name="Zhang Y."/>
        </authorList>
    </citation>
    <scope>NUCLEOTIDE SEQUENCE [LARGE SCALE GENOMIC DNA]</scope>
    <source>
        <strain evidence="2">cv. Yunnan</strain>
        <tissue evidence="1">Leaves</tissue>
    </source>
</reference>
<keyword evidence="2" id="KW-1185">Reference proteome</keyword>
<organism evidence="1 2">
    <name type="scientific">Smallanthus sonchifolius</name>
    <dbReference type="NCBI Taxonomy" id="185202"/>
    <lineage>
        <taxon>Eukaryota</taxon>
        <taxon>Viridiplantae</taxon>
        <taxon>Streptophyta</taxon>
        <taxon>Embryophyta</taxon>
        <taxon>Tracheophyta</taxon>
        <taxon>Spermatophyta</taxon>
        <taxon>Magnoliopsida</taxon>
        <taxon>eudicotyledons</taxon>
        <taxon>Gunneridae</taxon>
        <taxon>Pentapetalae</taxon>
        <taxon>asterids</taxon>
        <taxon>campanulids</taxon>
        <taxon>Asterales</taxon>
        <taxon>Asteraceae</taxon>
        <taxon>Asteroideae</taxon>
        <taxon>Heliantheae alliance</taxon>
        <taxon>Millerieae</taxon>
        <taxon>Smallanthus</taxon>
    </lineage>
</organism>
<evidence type="ECO:0000313" key="1">
    <source>
        <dbReference type="EMBL" id="KAI3761262.1"/>
    </source>
</evidence>
<reference evidence="2" key="1">
    <citation type="journal article" date="2022" name="Mol. Ecol. Resour.">
        <title>The genomes of chicory, endive, great burdock and yacon provide insights into Asteraceae palaeo-polyploidization history and plant inulin production.</title>
        <authorList>
            <person name="Fan W."/>
            <person name="Wang S."/>
            <person name="Wang H."/>
            <person name="Wang A."/>
            <person name="Jiang F."/>
            <person name="Liu H."/>
            <person name="Zhao H."/>
            <person name="Xu D."/>
            <person name="Zhang Y."/>
        </authorList>
    </citation>
    <scope>NUCLEOTIDE SEQUENCE [LARGE SCALE GENOMIC DNA]</scope>
    <source>
        <strain evidence="2">cv. Yunnan</strain>
    </source>
</reference>
<protein>
    <submittedName>
        <fullName evidence="1">Uncharacterized protein</fullName>
    </submittedName>
</protein>